<sequence>MKAQELRKWIDSLTDDIEFSYAGKHGSICPISRAEIYLSYGDATHDAKTIDDAMSVPFFNGKSLNEISDKMELL</sequence>
<reference evidence="1" key="1">
    <citation type="journal article" date="2021" name="Proc. Natl. Acad. Sci. U.S.A.">
        <title>A Catalog of Tens of Thousands of Viruses from Human Metagenomes Reveals Hidden Associations with Chronic Diseases.</title>
        <authorList>
            <person name="Tisza M.J."/>
            <person name="Buck C.B."/>
        </authorList>
    </citation>
    <scope>NUCLEOTIDE SEQUENCE</scope>
    <source>
        <strain evidence="1">CtWDo30</strain>
    </source>
</reference>
<organism evidence="1">
    <name type="scientific">Siphoviridae sp. ctWDo30</name>
    <dbReference type="NCBI Taxonomy" id="2826360"/>
    <lineage>
        <taxon>Viruses</taxon>
        <taxon>Duplodnaviria</taxon>
        <taxon>Heunggongvirae</taxon>
        <taxon>Uroviricota</taxon>
        <taxon>Caudoviricetes</taxon>
    </lineage>
</organism>
<evidence type="ECO:0000313" key="1">
    <source>
        <dbReference type="EMBL" id="DAD89758.1"/>
    </source>
</evidence>
<proteinExistence type="predicted"/>
<protein>
    <submittedName>
        <fullName evidence="1">Uncharacterized protein</fullName>
    </submittedName>
</protein>
<name>A0A8S5N577_9CAUD</name>
<accession>A0A8S5N577</accession>
<dbReference type="EMBL" id="BK015068">
    <property type="protein sequence ID" value="DAD89758.1"/>
    <property type="molecule type" value="Genomic_DNA"/>
</dbReference>